<feature type="compositionally biased region" description="Basic and acidic residues" evidence="5">
    <location>
        <begin position="994"/>
        <end position="1006"/>
    </location>
</feature>
<dbReference type="InterPro" id="IPR011011">
    <property type="entry name" value="Znf_FYVE_PHD"/>
</dbReference>
<dbReference type="Pfam" id="PF01363">
    <property type="entry name" value="FYVE"/>
    <property type="match status" value="1"/>
</dbReference>
<feature type="compositionally biased region" description="Polar residues" evidence="5">
    <location>
        <begin position="790"/>
        <end position="803"/>
    </location>
</feature>
<dbReference type="GO" id="GO:0008270">
    <property type="term" value="F:zinc ion binding"/>
    <property type="evidence" value="ECO:0007669"/>
    <property type="project" value="UniProtKB-KW"/>
</dbReference>
<evidence type="ECO:0000313" key="12">
    <source>
        <dbReference type="Proteomes" id="UP000435112"/>
    </source>
</evidence>
<protein>
    <recommendedName>
        <fullName evidence="6">FYVE-type domain-containing protein</fullName>
    </recommendedName>
</protein>
<evidence type="ECO:0000313" key="7">
    <source>
        <dbReference type="EMBL" id="KAE8986447.1"/>
    </source>
</evidence>
<reference evidence="10 12" key="1">
    <citation type="submission" date="2018-09" db="EMBL/GenBank/DDBJ databases">
        <title>Genomic investigation of the strawberry pathogen Phytophthora fragariae indicates pathogenicity is determined by transcriptional variation in three key races.</title>
        <authorList>
            <person name="Adams T.M."/>
            <person name="Armitage A.D."/>
            <person name="Sobczyk M.K."/>
            <person name="Bates H.J."/>
            <person name="Dunwell J.M."/>
            <person name="Nellist C.F."/>
            <person name="Harrison R.J."/>
        </authorList>
    </citation>
    <scope>NUCLEOTIDE SEQUENCE [LARGE SCALE GENOMIC DNA]</scope>
    <source>
        <strain evidence="8 10">SCRP249</strain>
        <strain evidence="7 12">SCRP324</strain>
        <strain evidence="9 11">SCRP333</strain>
    </source>
</reference>
<dbReference type="InterPro" id="IPR000306">
    <property type="entry name" value="Znf_FYVE"/>
</dbReference>
<feature type="compositionally biased region" description="Basic and acidic residues" evidence="5">
    <location>
        <begin position="550"/>
        <end position="563"/>
    </location>
</feature>
<evidence type="ECO:0000256" key="4">
    <source>
        <dbReference type="PROSITE-ProRule" id="PRU00091"/>
    </source>
</evidence>
<dbReference type="AlphaFoldDB" id="A0A6A3IXE6"/>
<evidence type="ECO:0000313" key="10">
    <source>
        <dbReference type="Proteomes" id="UP000429607"/>
    </source>
</evidence>
<name>A0A6A3IXE6_9STRA</name>
<feature type="compositionally biased region" description="Low complexity" evidence="5">
    <location>
        <begin position="361"/>
        <end position="372"/>
    </location>
</feature>
<evidence type="ECO:0000256" key="1">
    <source>
        <dbReference type="ARBA" id="ARBA00022723"/>
    </source>
</evidence>
<dbReference type="SUPFAM" id="SSF57903">
    <property type="entry name" value="FYVE/PHD zinc finger"/>
    <property type="match status" value="1"/>
</dbReference>
<dbReference type="EMBL" id="QXFV01002344">
    <property type="protein sequence ID" value="KAE8989147.1"/>
    <property type="molecule type" value="Genomic_DNA"/>
</dbReference>
<feature type="compositionally biased region" description="Acidic residues" evidence="5">
    <location>
        <begin position="736"/>
        <end position="747"/>
    </location>
</feature>
<dbReference type="PROSITE" id="PS50178">
    <property type="entry name" value="ZF_FYVE"/>
    <property type="match status" value="1"/>
</dbReference>
<comment type="caution">
    <text evidence="7">The sequence shown here is derived from an EMBL/GenBank/DDBJ whole genome shotgun (WGS) entry which is preliminary data.</text>
</comment>
<feature type="compositionally biased region" description="Basic and acidic residues" evidence="5">
    <location>
        <begin position="498"/>
        <end position="515"/>
    </location>
</feature>
<dbReference type="Proteomes" id="UP000435112">
    <property type="component" value="Unassembled WGS sequence"/>
</dbReference>
<keyword evidence="2 4" id="KW-0863">Zinc-finger</keyword>
<evidence type="ECO:0000256" key="3">
    <source>
        <dbReference type="ARBA" id="ARBA00022833"/>
    </source>
</evidence>
<proteinExistence type="predicted"/>
<dbReference type="Proteomes" id="UP000429607">
    <property type="component" value="Unassembled WGS sequence"/>
</dbReference>
<dbReference type="PANTHER" id="PTHR43102">
    <property type="entry name" value="SLR1143 PROTEIN"/>
    <property type="match status" value="1"/>
</dbReference>
<dbReference type="Proteomes" id="UP000434957">
    <property type="component" value="Unassembled WGS sequence"/>
</dbReference>
<feature type="domain" description="FYVE-type" evidence="6">
    <location>
        <begin position="283"/>
        <end position="343"/>
    </location>
</feature>
<keyword evidence="1" id="KW-0479">Metal-binding</keyword>
<dbReference type="CDD" id="cd00065">
    <property type="entry name" value="FYVE_like_SF"/>
    <property type="match status" value="1"/>
</dbReference>
<dbReference type="EMBL" id="QXFU01002382">
    <property type="protein sequence ID" value="KAE8986447.1"/>
    <property type="molecule type" value="Genomic_DNA"/>
</dbReference>
<keyword evidence="3" id="KW-0862">Zinc</keyword>
<evidence type="ECO:0000313" key="9">
    <source>
        <dbReference type="EMBL" id="KAE9300643.1"/>
    </source>
</evidence>
<feature type="compositionally biased region" description="Basic and acidic residues" evidence="5">
    <location>
        <begin position="699"/>
        <end position="709"/>
    </location>
</feature>
<evidence type="ECO:0000256" key="2">
    <source>
        <dbReference type="ARBA" id="ARBA00022771"/>
    </source>
</evidence>
<keyword evidence="11" id="KW-1185">Reference proteome</keyword>
<feature type="compositionally biased region" description="Pro residues" evidence="5">
    <location>
        <begin position="872"/>
        <end position="886"/>
    </location>
</feature>
<feature type="region of interest" description="Disordered" evidence="5">
    <location>
        <begin position="543"/>
        <end position="563"/>
    </location>
</feature>
<feature type="compositionally biased region" description="Polar residues" evidence="5">
    <location>
        <begin position="1017"/>
        <end position="1026"/>
    </location>
</feature>
<dbReference type="InterPro" id="IPR017455">
    <property type="entry name" value="Znf_FYVE-rel"/>
</dbReference>
<feature type="region of interest" description="Disordered" evidence="5">
    <location>
        <begin position="642"/>
        <end position="1034"/>
    </location>
</feature>
<dbReference type="EMBL" id="QXFT01002289">
    <property type="protein sequence ID" value="KAE9300643.1"/>
    <property type="molecule type" value="Genomic_DNA"/>
</dbReference>
<dbReference type="OrthoDB" id="121008at2759"/>
<feature type="compositionally biased region" description="Low complexity" evidence="5">
    <location>
        <begin position="851"/>
        <end position="868"/>
    </location>
</feature>
<evidence type="ECO:0000313" key="8">
    <source>
        <dbReference type="EMBL" id="KAE8989147.1"/>
    </source>
</evidence>
<sequence>MATELPSPLYSGFFPQMVLTVEELMHYRRVGKERVAQLVRLIDDADCVYRWTDVSPRGVSRAQFVDVRASSKQPQPSTLLKCSVHLVDVQPEEVLQALAKGQTRDARRVMRFLQGDEFVDTQTLLTFPTSSERRTPSYSYRAIKWLLLKAKRREGRKALDFCYLEYAGKSKSRSSSNSSSVVGFCVQESIARDREVPTLERYDILRGQLVRTGVLITKTHQANILKVTAIAQIDGALVPAAVRMTMEEIMVDYVAAVHRVKGLLERQRMGRLQYLDEWEWVSTKERKACAVCLRGFYFHRKHHCATCGEVVCSHCAPLRELEEPLDDCTLSMRVCSLCMAQAGSHQESSLASDSDDGMLETTTSTTNVGTETYVGGLRYPKHRGLRRGGVEESLRGSSSQATPVRSPIPPFRQRHHPLSSHNSGYEHDDAGSDQILRAASESARRERRSSVLCHSTLSSSASMSAQAKKEALSKLIEHVRQIRDTINVTISEAEEEEERHSMLLESGRGDPDAGAERYDEIYDRIMKIRETLDVSSSDFDAVLESIGPHDPMRPSDTNSDRLDSDLAFSLSEGTGSEHPSAYESESAEFLSSRSSLLSASVQSLDHQDAGEPLPSPRPEDESAIEEARALEEAMQWVRQSEPTAHLSLTRPVSPVPAPTKIVEPEEPEPTPGSTPTPVMTVSKNRGIERLAQKIGRLHQRLEASQRESENTSSEPTAAVAAPVPPAPVGVPPVVDERDENADDEPEPEDRSTLHRRQSSAPLPALKQARGPAPQPPKEKHVAIAADAVPSSPTSTVSRGQGSRLSEPARAPPDLVASLRGVMNSSELTHAPPRRRSGAYNHAPSSSPPETPSNSTPSTSIPSRNAYSRASRRPPPPPPPAAPPALPPFSSDRPAATTTAAPTPVQGTTIYVYDPDDRFQKVQRRSLDRRPADAIAAVQAGPDEVPSGSEDGEEAANPGNGGYMSSSDEEQGQTRQPSTTALPPAAGAAASRQARARDESGELRELMESLAKVPLRSRCSSGQSTGAPPTEKFDF</sequence>
<feature type="compositionally biased region" description="Basic and acidic residues" evidence="5">
    <location>
        <begin position="914"/>
        <end position="931"/>
    </location>
</feature>
<evidence type="ECO:0000256" key="5">
    <source>
        <dbReference type="SAM" id="MobiDB-lite"/>
    </source>
</evidence>
<gene>
    <name evidence="8" type="ORF">PR001_g21849</name>
    <name evidence="7" type="ORF">PR002_g22349</name>
    <name evidence="9" type="ORF">PR003_g22710</name>
</gene>
<evidence type="ECO:0000259" key="6">
    <source>
        <dbReference type="PROSITE" id="PS50178"/>
    </source>
</evidence>
<dbReference type="Gene3D" id="3.30.40.10">
    <property type="entry name" value="Zinc/RING finger domain, C3HC4 (zinc finger)"/>
    <property type="match status" value="1"/>
</dbReference>
<feature type="region of interest" description="Disordered" evidence="5">
    <location>
        <begin position="493"/>
        <end position="515"/>
    </location>
</feature>
<dbReference type="SMART" id="SM00064">
    <property type="entry name" value="FYVE"/>
    <property type="match status" value="1"/>
</dbReference>
<evidence type="ECO:0000313" key="11">
    <source>
        <dbReference type="Proteomes" id="UP000434957"/>
    </source>
</evidence>
<organism evidence="7 12">
    <name type="scientific">Phytophthora rubi</name>
    <dbReference type="NCBI Taxonomy" id="129364"/>
    <lineage>
        <taxon>Eukaryota</taxon>
        <taxon>Sar</taxon>
        <taxon>Stramenopiles</taxon>
        <taxon>Oomycota</taxon>
        <taxon>Peronosporomycetes</taxon>
        <taxon>Peronosporales</taxon>
        <taxon>Peronosporaceae</taxon>
        <taxon>Phytophthora</taxon>
    </lineage>
</organism>
<feature type="region of interest" description="Disordered" evidence="5">
    <location>
        <begin position="600"/>
        <end position="624"/>
    </location>
</feature>
<feature type="region of interest" description="Disordered" evidence="5">
    <location>
        <begin position="346"/>
        <end position="430"/>
    </location>
</feature>
<dbReference type="PANTHER" id="PTHR43102:SF2">
    <property type="entry name" value="GAF DOMAIN-CONTAINING PROTEIN"/>
    <property type="match status" value="1"/>
</dbReference>
<dbReference type="InterPro" id="IPR013083">
    <property type="entry name" value="Znf_RING/FYVE/PHD"/>
</dbReference>
<accession>A0A6A3IXE6</accession>
<feature type="compositionally biased region" description="Low complexity" evidence="5">
    <location>
        <begin position="887"/>
        <end position="903"/>
    </location>
</feature>